<comment type="caution">
    <text evidence="2">The sequence shown here is derived from an EMBL/GenBank/DDBJ whole genome shotgun (WGS) entry which is preliminary data.</text>
</comment>
<dbReference type="Proteomes" id="UP000256913">
    <property type="component" value="Unassembled WGS sequence"/>
</dbReference>
<proteinExistence type="predicted"/>
<evidence type="ECO:0000256" key="1">
    <source>
        <dbReference type="SAM" id="MobiDB-lite"/>
    </source>
</evidence>
<feature type="region of interest" description="Disordered" evidence="1">
    <location>
        <begin position="36"/>
        <end position="56"/>
    </location>
</feature>
<name>A0A3D9ZI61_9ACTN</name>
<gene>
    <name evidence="2" type="ORF">DFJ67_3111</name>
</gene>
<organism evidence="2 3">
    <name type="scientific">Asanoa ferruginea</name>
    <dbReference type="NCBI Taxonomy" id="53367"/>
    <lineage>
        <taxon>Bacteria</taxon>
        <taxon>Bacillati</taxon>
        <taxon>Actinomycetota</taxon>
        <taxon>Actinomycetes</taxon>
        <taxon>Micromonosporales</taxon>
        <taxon>Micromonosporaceae</taxon>
        <taxon>Asanoa</taxon>
    </lineage>
</organism>
<dbReference type="AlphaFoldDB" id="A0A3D9ZI61"/>
<evidence type="ECO:0000313" key="2">
    <source>
        <dbReference type="EMBL" id="REF97116.1"/>
    </source>
</evidence>
<accession>A0A3D9ZI61</accession>
<keyword evidence="3" id="KW-1185">Reference proteome</keyword>
<dbReference type="EMBL" id="QUMQ01000001">
    <property type="protein sequence ID" value="REF97116.1"/>
    <property type="molecule type" value="Genomic_DNA"/>
</dbReference>
<protein>
    <submittedName>
        <fullName evidence="2">Uncharacterized protein</fullName>
    </submittedName>
</protein>
<dbReference type="RefSeq" id="WP_170215858.1">
    <property type="nucleotide sequence ID" value="NZ_BONB01000123.1"/>
</dbReference>
<sequence length="56" mass="6716">MTRFDQIRQRREMHRRIRAVVAERRLDRIAPITDEDDEPTIELHPIDDTVSCGDRN</sequence>
<reference evidence="2 3" key="1">
    <citation type="submission" date="2018-08" db="EMBL/GenBank/DDBJ databases">
        <title>Sequencing the genomes of 1000 actinobacteria strains.</title>
        <authorList>
            <person name="Klenk H.-P."/>
        </authorList>
    </citation>
    <scope>NUCLEOTIDE SEQUENCE [LARGE SCALE GENOMIC DNA]</scope>
    <source>
        <strain evidence="2 3">DSM 44099</strain>
    </source>
</reference>
<evidence type="ECO:0000313" key="3">
    <source>
        <dbReference type="Proteomes" id="UP000256913"/>
    </source>
</evidence>